<gene>
    <name evidence="1" type="ORF">WA1_40820</name>
</gene>
<name>A0A139WUG7_9CYAN</name>
<accession>A0A139WUG7</accession>
<dbReference type="STRING" id="128403.WA1_40820"/>
<dbReference type="Pfam" id="PF10722">
    <property type="entry name" value="YbjN"/>
    <property type="match status" value="1"/>
</dbReference>
<dbReference type="InterPro" id="IPR019660">
    <property type="entry name" value="Put_sensory_transdc_reg_YbjN"/>
</dbReference>
<evidence type="ECO:0008006" key="3">
    <source>
        <dbReference type="Google" id="ProtNLM"/>
    </source>
</evidence>
<dbReference type="OrthoDB" id="5192220at2"/>
<reference evidence="1 2" key="1">
    <citation type="journal article" date="2013" name="Genome Biol. Evol.">
        <title>Genomes of Stigonematalean cyanobacteria (subsection V) and the evolution of oxygenic photosynthesis from prokaryotes to plastids.</title>
        <authorList>
            <person name="Dagan T."/>
            <person name="Roettger M."/>
            <person name="Stucken K."/>
            <person name="Landan G."/>
            <person name="Koch R."/>
            <person name="Major P."/>
            <person name="Gould S.B."/>
            <person name="Goremykin V.V."/>
            <person name="Rippka R."/>
            <person name="Tandeau de Marsac N."/>
            <person name="Gugger M."/>
            <person name="Lockhart P.J."/>
            <person name="Allen J.F."/>
            <person name="Brune I."/>
            <person name="Maus I."/>
            <person name="Puhler A."/>
            <person name="Martin W.F."/>
        </authorList>
    </citation>
    <scope>NUCLEOTIDE SEQUENCE [LARGE SCALE GENOMIC DNA]</scope>
    <source>
        <strain evidence="1 2">PCC 7110</strain>
    </source>
</reference>
<evidence type="ECO:0000313" key="1">
    <source>
        <dbReference type="EMBL" id="KYC36085.1"/>
    </source>
</evidence>
<comment type="caution">
    <text evidence="1">The sequence shown here is derived from an EMBL/GenBank/DDBJ whole genome shotgun (WGS) entry which is preliminary data.</text>
</comment>
<organism evidence="1 2">
    <name type="scientific">Scytonema hofmannii PCC 7110</name>
    <dbReference type="NCBI Taxonomy" id="128403"/>
    <lineage>
        <taxon>Bacteria</taxon>
        <taxon>Bacillati</taxon>
        <taxon>Cyanobacteriota</taxon>
        <taxon>Cyanophyceae</taxon>
        <taxon>Nostocales</taxon>
        <taxon>Scytonemataceae</taxon>
        <taxon>Scytonema</taxon>
    </lineage>
</organism>
<dbReference type="RefSeq" id="WP_017742779.1">
    <property type="nucleotide sequence ID" value="NZ_KQ976354.1"/>
</dbReference>
<protein>
    <recommendedName>
        <fullName evidence="3">YbjN domain-containing protein</fullName>
    </recommendedName>
</protein>
<dbReference type="EMBL" id="ANNX02000047">
    <property type="protein sequence ID" value="KYC36085.1"/>
    <property type="molecule type" value="Genomic_DNA"/>
</dbReference>
<dbReference type="Proteomes" id="UP000076925">
    <property type="component" value="Unassembled WGS sequence"/>
</dbReference>
<dbReference type="AlphaFoldDB" id="A0A139WUG7"/>
<sequence>MIATTENHQLKSELILHDSSQSLLKISRLTLNLTKQDDIIIECRLTFQVDPKLYDRIDKEELFNLKPDVRNSLSAGEFLPEQDIQIETTLKPDLLPHLQEHATNNHEATTYLLNLNQQQPDNPLLSTESWLALSVTQQQESGEIGYRTLWSYISPANLAQASTSGEEISQGIVNFFKDWTEANLSARTKKASDKMLEGISHFLTELADINLDEMTQQIEAKLKTSSTGEAIFEEMVNFFKADDWFFVQIEGQPVLQIVFQGENGKWTCYASTRIEQQQFIFYSVCSVNVPEDKRLAVAEFLTRANSGMVIGNFELDFADGEIRYKTSIDVQGDRLSFALIKPLVYANVTMMDQYLPGIMSVIYGDVSPEDANAQVEV</sequence>
<evidence type="ECO:0000313" key="2">
    <source>
        <dbReference type="Proteomes" id="UP000076925"/>
    </source>
</evidence>
<proteinExistence type="predicted"/>
<dbReference type="CDD" id="cd17033">
    <property type="entry name" value="DR1245-like"/>
    <property type="match status" value="1"/>
</dbReference>
<keyword evidence="2" id="KW-1185">Reference proteome</keyword>